<evidence type="ECO:0000313" key="2">
    <source>
        <dbReference type="Proteomes" id="UP001144471"/>
    </source>
</evidence>
<evidence type="ECO:0000313" key="1">
    <source>
        <dbReference type="EMBL" id="GLI57943.1"/>
    </source>
</evidence>
<dbReference type="RefSeq" id="WP_281837619.1">
    <property type="nucleotide sequence ID" value="NZ_BSDY01000029.1"/>
</dbReference>
<proteinExistence type="predicted"/>
<dbReference type="Proteomes" id="UP001144471">
    <property type="component" value="Unassembled WGS sequence"/>
</dbReference>
<comment type="caution">
    <text evidence="1">The sequence shown here is derived from an EMBL/GenBank/DDBJ whole genome shotgun (WGS) entry which is preliminary data.</text>
</comment>
<gene>
    <name evidence="1" type="ORF">PM10SUCC1_34570</name>
</gene>
<dbReference type="AlphaFoldDB" id="A0A9W6GNR0"/>
<sequence length="89" mass="10737">MKLDSMKTKTLKIVIDYLRLERTSRQRFRSQWGEVHTSYRGDLLWVELLGNKVALSLEEREDLREYIEDTVSQLIPYDILREGIQYKIF</sequence>
<dbReference type="EMBL" id="BSDY01000029">
    <property type="protein sequence ID" value="GLI57943.1"/>
    <property type="molecule type" value="Genomic_DNA"/>
</dbReference>
<accession>A0A9W6GNR0</accession>
<keyword evidence="2" id="KW-1185">Reference proteome</keyword>
<reference evidence="1" key="1">
    <citation type="submission" date="2022-12" db="EMBL/GenBank/DDBJ databases">
        <title>Reference genome sequencing for broad-spectrum identification of bacterial and archaeal isolates by mass spectrometry.</title>
        <authorList>
            <person name="Sekiguchi Y."/>
            <person name="Tourlousse D.M."/>
        </authorList>
    </citation>
    <scope>NUCLEOTIDE SEQUENCE</scope>
    <source>
        <strain evidence="1">10succ1</strain>
    </source>
</reference>
<organism evidence="1 2">
    <name type="scientific">Propionigenium maris DSM 9537</name>
    <dbReference type="NCBI Taxonomy" id="1123000"/>
    <lineage>
        <taxon>Bacteria</taxon>
        <taxon>Fusobacteriati</taxon>
        <taxon>Fusobacteriota</taxon>
        <taxon>Fusobacteriia</taxon>
        <taxon>Fusobacteriales</taxon>
        <taxon>Fusobacteriaceae</taxon>
        <taxon>Propionigenium</taxon>
    </lineage>
</organism>
<name>A0A9W6GNR0_9FUSO</name>
<protein>
    <submittedName>
        <fullName evidence="1">Uncharacterized protein</fullName>
    </submittedName>
</protein>